<dbReference type="SMART" id="SM00288">
    <property type="entry name" value="VHS"/>
    <property type="match status" value="1"/>
</dbReference>
<evidence type="ECO:0000313" key="4">
    <source>
        <dbReference type="EMBL" id="PNH00756.1"/>
    </source>
</evidence>
<feature type="region of interest" description="Disordered" evidence="2">
    <location>
        <begin position="170"/>
        <end position="213"/>
    </location>
</feature>
<accession>A0A2J7ZKG1</accession>
<dbReference type="GO" id="GO:0043328">
    <property type="term" value="P:protein transport to vacuole involved in ubiquitin-dependent protein catabolic process via the multivesicular body sorting pathway"/>
    <property type="evidence" value="ECO:0007669"/>
    <property type="project" value="InterPro"/>
</dbReference>
<dbReference type="AlphaFoldDB" id="A0A2J7ZKG1"/>
<evidence type="ECO:0000256" key="2">
    <source>
        <dbReference type="SAM" id="MobiDB-lite"/>
    </source>
</evidence>
<comment type="similarity">
    <text evidence="1">Belongs to the TOM1 family.</text>
</comment>
<sequence>MFAGLKEKLADKLAEFKGIPLDPLDKHVGDLVDKATSDELIAPDWSHNLAVVDWVNGSPAVRSGKALKAIRRALAKPNIKVQLLSLTLLETCVKNSTAEFHAELAGSWADVAKLASDSSIGRPAAATPAAASPPLAGADPAATARDSRAASHNNDHFIEALDRLVSAEGVTTPVAGGSGGGAGSPPHHMGGLPEEAAALSGAGAGGEGPARQQ</sequence>
<gene>
    <name evidence="4" type="ORF">TSOC_013404</name>
</gene>
<evidence type="ECO:0000259" key="3">
    <source>
        <dbReference type="PROSITE" id="PS50179"/>
    </source>
</evidence>
<organism evidence="4 5">
    <name type="scientific">Tetrabaena socialis</name>
    <dbReference type="NCBI Taxonomy" id="47790"/>
    <lineage>
        <taxon>Eukaryota</taxon>
        <taxon>Viridiplantae</taxon>
        <taxon>Chlorophyta</taxon>
        <taxon>core chlorophytes</taxon>
        <taxon>Chlorophyceae</taxon>
        <taxon>CS clade</taxon>
        <taxon>Chlamydomonadales</taxon>
        <taxon>Tetrabaenaceae</taxon>
        <taxon>Tetrabaena</taxon>
    </lineage>
</organism>
<feature type="domain" description="VHS" evidence="3">
    <location>
        <begin position="35"/>
        <end position="105"/>
    </location>
</feature>
<dbReference type="InterPro" id="IPR044836">
    <property type="entry name" value="TOL_plant"/>
</dbReference>
<dbReference type="GO" id="GO:0043130">
    <property type="term" value="F:ubiquitin binding"/>
    <property type="evidence" value="ECO:0007669"/>
    <property type="project" value="InterPro"/>
</dbReference>
<keyword evidence="5" id="KW-1185">Reference proteome</keyword>
<dbReference type="PANTHER" id="PTHR45898:SF4">
    <property type="entry name" value="TARGET OF MYB PROTEIN 1"/>
    <property type="match status" value="1"/>
</dbReference>
<feature type="compositionally biased region" description="Gly residues" evidence="2">
    <location>
        <begin position="202"/>
        <end position="213"/>
    </location>
</feature>
<comment type="caution">
    <text evidence="4">The sequence shown here is derived from an EMBL/GenBank/DDBJ whole genome shotgun (WGS) entry which is preliminary data.</text>
</comment>
<reference evidence="4 5" key="1">
    <citation type="journal article" date="2017" name="Mol. Biol. Evol.">
        <title>The 4-celled Tetrabaena socialis nuclear genome reveals the essential components for genetic control of cell number at the origin of multicellularity in the volvocine lineage.</title>
        <authorList>
            <person name="Featherston J."/>
            <person name="Arakaki Y."/>
            <person name="Hanschen E.R."/>
            <person name="Ferris P.J."/>
            <person name="Michod R.E."/>
            <person name="Olson B.J.S.C."/>
            <person name="Nozaki H."/>
            <person name="Durand P.M."/>
        </authorList>
    </citation>
    <scope>NUCLEOTIDE SEQUENCE [LARGE SCALE GENOMIC DNA]</scope>
    <source>
        <strain evidence="4 5">NIES-571</strain>
    </source>
</reference>
<protein>
    <submittedName>
        <fullName evidence="4">TOM1-like protein 2</fullName>
    </submittedName>
</protein>
<evidence type="ECO:0000313" key="5">
    <source>
        <dbReference type="Proteomes" id="UP000236333"/>
    </source>
</evidence>
<dbReference type="InterPro" id="IPR008942">
    <property type="entry name" value="ENTH_VHS"/>
</dbReference>
<feature type="region of interest" description="Disordered" evidence="2">
    <location>
        <begin position="123"/>
        <end position="150"/>
    </location>
</feature>
<proteinExistence type="inferred from homology"/>
<dbReference type="Pfam" id="PF00790">
    <property type="entry name" value="VHS"/>
    <property type="match status" value="1"/>
</dbReference>
<dbReference type="PANTHER" id="PTHR45898">
    <property type="entry name" value="TOM1-LIKE PROTEIN"/>
    <property type="match status" value="1"/>
</dbReference>
<evidence type="ECO:0000256" key="1">
    <source>
        <dbReference type="ARBA" id="ARBA00007708"/>
    </source>
</evidence>
<dbReference type="Proteomes" id="UP000236333">
    <property type="component" value="Unassembled WGS sequence"/>
</dbReference>
<dbReference type="Gene3D" id="1.25.40.90">
    <property type="match status" value="1"/>
</dbReference>
<dbReference type="GO" id="GO:0035091">
    <property type="term" value="F:phosphatidylinositol binding"/>
    <property type="evidence" value="ECO:0007669"/>
    <property type="project" value="InterPro"/>
</dbReference>
<name>A0A2J7ZKG1_9CHLO</name>
<dbReference type="EMBL" id="PGGS01001187">
    <property type="protein sequence ID" value="PNH00756.1"/>
    <property type="molecule type" value="Genomic_DNA"/>
</dbReference>
<dbReference type="SUPFAM" id="SSF48464">
    <property type="entry name" value="ENTH/VHS domain"/>
    <property type="match status" value="1"/>
</dbReference>
<dbReference type="InterPro" id="IPR002014">
    <property type="entry name" value="VHS_dom"/>
</dbReference>
<feature type="compositionally biased region" description="Low complexity" evidence="2">
    <location>
        <begin position="123"/>
        <end position="142"/>
    </location>
</feature>
<dbReference type="CDD" id="cd03561">
    <property type="entry name" value="VHS"/>
    <property type="match status" value="1"/>
</dbReference>
<dbReference type="OrthoDB" id="2018246at2759"/>
<dbReference type="PROSITE" id="PS50179">
    <property type="entry name" value="VHS"/>
    <property type="match status" value="1"/>
</dbReference>
<feature type="compositionally biased region" description="Low complexity" evidence="2">
    <location>
        <begin position="184"/>
        <end position="201"/>
    </location>
</feature>